<evidence type="ECO:0000256" key="3">
    <source>
        <dbReference type="SAM" id="Phobius"/>
    </source>
</evidence>
<keyword evidence="3" id="KW-0472">Membrane</keyword>
<name>A0A0N5A4P1_PARTI</name>
<reference evidence="5" key="1">
    <citation type="submission" date="2017-02" db="UniProtKB">
        <authorList>
            <consortium name="WormBaseParasite"/>
        </authorList>
    </citation>
    <scope>IDENTIFICATION</scope>
</reference>
<evidence type="ECO:0000256" key="1">
    <source>
        <dbReference type="ARBA" id="ARBA00022448"/>
    </source>
</evidence>
<keyword evidence="3" id="KW-0812">Transmembrane</keyword>
<dbReference type="WBParaSite" id="PTRK_0001666800.1">
    <property type="protein sequence ID" value="PTRK_0001666800.1"/>
    <property type="gene ID" value="PTRK_0001666800"/>
</dbReference>
<dbReference type="GO" id="GO:0015679">
    <property type="term" value="P:plasma membrane copper ion transport"/>
    <property type="evidence" value="ECO:0007669"/>
    <property type="project" value="TreeGrafter"/>
</dbReference>
<accession>A0A0N5A4P1</accession>
<feature type="region of interest" description="Disordered" evidence="2">
    <location>
        <begin position="221"/>
        <end position="300"/>
    </location>
</feature>
<dbReference type="Gene3D" id="2.40.50.100">
    <property type="match status" value="1"/>
</dbReference>
<feature type="transmembrane region" description="Helical" evidence="3">
    <location>
        <begin position="99"/>
        <end position="118"/>
    </location>
</feature>
<keyword evidence="1" id="KW-0813">Transport</keyword>
<evidence type="ECO:0000313" key="5">
    <source>
        <dbReference type="WBParaSite" id="PTRK_0001666800.1"/>
    </source>
</evidence>
<proteinExistence type="predicted"/>
<feature type="region of interest" description="Disordered" evidence="2">
    <location>
        <begin position="124"/>
        <end position="144"/>
    </location>
</feature>
<sequence>MVIVTTAQRACSRRRYLFRPASRKPTAQKRRRPTRWRPGRLTARIALPEADANAAPSCAHPSEIWEMNHVFLTSSAVASDGRLRRGRTVKTQIKTRKTWLMAGAAVAVVAIGGGAFLLTRDGPAPSAPVQASAEAGHEGEAAGEAEEGVINLTPAQIEASGITVMAVGRGGGGETRLAGRVEPMIDARAAVAASVGGRVERVLVAPGQSVRAGQPLAVLGGDHVQSDHRGVRPLPLVHRPGHDAGRCLGPVPADQAADRRRSRHHQPPGADQHRGPGPGPRTDGAPGHLPAGNGHGRRQAAGRTEILRGLTGSERVASANAFLLKAEMAKGEAEHGH</sequence>
<evidence type="ECO:0000313" key="4">
    <source>
        <dbReference type="Proteomes" id="UP000038045"/>
    </source>
</evidence>
<keyword evidence="3" id="KW-1133">Transmembrane helix</keyword>
<dbReference type="PANTHER" id="PTHR30097">
    <property type="entry name" value="CATION EFFLUX SYSTEM PROTEIN CUSB"/>
    <property type="match status" value="1"/>
</dbReference>
<dbReference type="AlphaFoldDB" id="A0A0N5A4P1"/>
<protein>
    <submittedName>
        <fullName evidence="5">Biotin_lipoyl_2 domain-containing protein</fullName>
    </submittedName>
</protein>
<dbReference type="Proteomes" id="UP000038045">
    <property type="component" value="Unplaced"/>
</dbReference>
<dbReference type="PANTHER" id="PTHR30097:SF4">
    <property type="entry name" value="SLR6042 PROTEIN"/>
    <property type="match status" value="1"/>
</dbReference>
<dbReference type="GO" id="GO:0060003">
    <property type="term" value="P:copper ion export"/>
    <property type="evidence" value="ECO:0007669"/>
    <property type="project" value="TreeGrafter"/>
</dbReference>
<evidence type="ECO:0000256" key="2">
    <source>
        <dbReference type="SAM" id="MobiDB-lite"/>
    </source>
</evidence>
<organism evidence="4 5">
    <name type="scientific">Parastrongyloides trichosuri</name>
    <name type="common">Possum-specific nematode worm</name>
    <dbReference type="NCBI Taxonomy" id="131310"/>
    <lineage>
        <taxon>Eukaryota</taxon>
        <taxon>Metazoa</taxon>
        <taxon>Ecdysozoa</taxon>
        <taxon>Nematoda</taxon>
        <taxon>Chromadorea</taxon>
        <taxon>Rhabditida</taxon>
        <taxon>Tylenchina</taxon>
        <taxon>Panagrolaimomorpha</taxon>
        <taxon>Strongyloidoidea</taxon>
        <taxon>Strongyloididae</taxon>
        <taxon>Parastrongyloides</taxon>
    </lineage>
</organism>
<keyword evidence="4" id="KW-1185">Reference proteome</keyword>
<dbReference type="InterPro" id="IPR051909">
    <property type="entry name" value="MFP_Cation_Efflux"/>
</dbReference>